<dbReference type="GeneTree" id="ENSGT00390000016548"/>
<sequence>MTATGSSALAFLKSARLVIHDAGAASTLPKGSCGIPVWPLRRHACWRGTRDKLAEGADETKLSPTDRDIARIHRLACENGQQTYKDPVTGYLVFTEYAHLQRGRCCGSACRHCPYGQENVQDPAKKKIFNSLFYT</sequence>
<reference evidence="1" key="3">
    <citation type="submission" date="2025-09" db="UniProtKB">
        <authorList>
            <consortium name="Ensembl"/>
        </authorList>
    </citation>
    <scope>IDENTIFICATION</scope>
</reference>
<evidence type="ECO:0000313" key="1">
    <source>
        <dbReference type="Ensembl" id="ENSECRP00000018140.1"/>
    </source>
</evidence>
<reference evidence="1" key="2">
    <citation type="submission" date="2025-08" db="UniProtKB">
        <authorList>
            <consortium name="Ensembl"/>
        </authorList>
    </citation>
    <scope>IDENTIFICATION</scope>
</reference>
<gene>
    <name evidence="1" type="primary">C1orf53</name>
    <name evidence="1" type="synonym">c10h1orf53</name>
</gene>
<protein>
    <submittedName>
        <fullName evidence="1">Chromosome 1 open reading frame 53</fullName>
    </submittedName>
</protein>
<dbReference type="CTD" id="100521391"/>
<name>A0A8C4SKQ8_ERPCA</name>
<dbReference type="AlphaFoldDB" id="A0A8C4SKQ8"/>
<dbReference type="Pfam" id="PF17653">
    <property type="entry name" value="DUF5522"/>
    <property type="match status" value="1"/>
</dbReference>
<accession>A0A8C4SKQ8</accession>
<evidence type="ECO:0000313" key="2">
    <source>
        <dbReference type="Proteomes" id="UP000694620"/>
    </source>
</evidence>
<dbReference type="Proteomes" id="UP000694620">
    <property type="component" value="Chromosome 10"/>
</dbReference>
<dbReference type="Ensembl" id="ENSECRT00000018507.1">
    <property type="protein sequence ID" value="ENSECRP00000018140.1"/>
    <property type="gene ID" value="ENSECRG00000012130.1"/>
</dbReference>
<organism evidence="1 2">
    <name type="scientific">Erpetoichthys calabaricus</name>
    <name type="common">Rope fish</name>
    <name type="synonym">Calamoichthys calabaricus</name>
    <dbReference type="NCBI Taxonomy" id="27687"/>
    <lineage>
        <taxon>Eukaryota</taxon>
        <taxon>Metazoa</taxon>
        <taxon>Chordata</taxon>
        <taxon>Craniata</taxon>
        <taxon>Vertebrata</taxon>
        <taxon>Euteleostomi</taxon>
        <taxon>Actinopterygii</taxon>
        <taxon>Polypteriformes</taxon>
        <taxon>Polypteridae</taxon>
        <taxon>Erpetoichthys</taxon>
    </lineage>
</organism>
<dbReference type="OrthoDB" id="274765at2759"/>
<reference evidence="1" key="1">
    <citation type="submission" date="2021-06" db="EMBL/GenBank/DDBJ databases">
        <authorList>
            <consortium name="Wellcome Sanger Institute Data Sharing"/>
        </authorList>
    </citation>
    <scope>NUCLEOTIDE SEQUENCE [LARGE SCALE GENOMIC DNA]</scope>
</reference>
<dbReference type="PANTHER" id="PTHR21037">
    <property type="entry name" value="39S RIBOSOMAL PROTEIN L14, MITOCHONDRIAL"/>
    <property type="match status" value="1"/>
</dbReference>
<proteinExistence type="predicted"/>
<dbReference type="PANTHER" id="PTHR21037:SF2">
    <property type="entry name" value="SIMILAR TO NOVEL PROTEIN"/>
    <property type="match status" value="1"/>
</dbReference>
<dbReference type="InterPro" id="IPR040807">
    <property type="entry name" value="DUF5522"/>
</dbReference>
<keyword evidence="2" id="KW-1185">Reference proteome</keyword>